<keyword evidence="3" id="KW-1185">Reference proteome</keyword>
<evidence type="ECO:0000313" key="3">
    <source>
        <dbReference type="Proteomes" id="UP000184127"/>
    </source>
</evidence>
<feature type="transmembrane region" description="Helical" evidence="1">
    <location>
        <begin position="90"/>
        <end position="114"/>
    </location>
</feature>
<keyword evidence="1" id="KW-1133">Transmembrane helix</keyword>
<keyword evidence="1" id="KW-0472">Membrane</keyword>
<dbReference type="AlphaFoldDB" id="A0A1M4TKC3"/>
<evidence type="ECO:0000313" key="2">
    <source>
        <dbReference type="EMBL" id="SHE44814.1"/>
    </source>
</evidence>
<gene>
    <name evidence="2" type="ORF">SAMN02745195_00390</name>
</gene>
<keyword evidence="1" id="KW-0812">Transmembrane</keyword>
<protein>
    <recommendedName>
        <fullName evidence="4">Adhesin</fullName>
    </recommendedName>
</protein>
<organism evidence="2 3">
    <name type="scientific">Thermoanaerobacter uzonensis DSM 18761</name>
    <dbReference type="NCBI Taxonomy" id="1123369"/>
    <lineage>
        <taxon>Bacteria</taxon>
        <taxon>Bacillati</taxon>
        <taxon>Bacillota</taxon>
        <taxon>Clostridia</taxon>
        <taxon>Thermoanaerobacterales</taxon>
        <taxon>Thermoanaerobacteraceae</taxon>
        <taxon>Thermoanaerobacter</taxon>
    </lineage>
</organism>
<name>A0A1M4TKC3_9THEO</name>
<reference evidence="3" key="1">
    <citation type="submission" date="2016-11" db="EMBL/GenBank/DDBJ databases">
        <authorList>
            <person name="Varghese N."/>
            <person name="Submissions S."/>
        </authorList>
    </citation>
    <scope>NUCLEOTIDE SEQUENCE [LARGE SCALE GENOMIC DNA]</scope>
    <source>
        <strain evidence="3">DSM 18761</strain>
    </source>
</reference>
<evidence type="ECO:0000256" key="1">
    <source>
        <dbReference type="SAM" id="Phobius"/>
    </source>
</evidence>
<proteinExistence type="predicted"/>
<accession>A0A1M4TKC3</accession>
<dbReference type="RefSeq" id="WP_072967002.1">
    <property type="nucleotide sequence ID" value="NZ_FQUR01000007.1"/>
</dbReference>
<feature type="transmembrane region" description="Helical" evidence="1">
    <location>
        <begin position="6"/>
        <end position="26"/>
    </location>
</feature>
<dbReference type="Proteomes" id="UP000184127">
    <property type="component" value="Unassembled WGS sequence"/>
</dbReference>
<evidence type="ECO:0008006" key="4">
    <source>
        <dbReference type="Google" id="ProtNLM"/>
    </source>
</evidence>
<dbReference type="EMBL" id="FQUR01000007">
    <property type="protein sequence ID" value="SHE44814.1"/>
    <property type="molecule type" value="Genomic_DNA"/>
</dbReference>
<sequence length="407" mass="44924">MNQNIIETIVFLVTFIALVTGFIFLFSSKTSNLPMVKTFKESTTIRVTTSVVSILLAWISPFVSLKVLLFIVSFILLISIFPFKIKKASSIIAIIVILFVILSISALLLAPFLFMTNLSIINSNTKSTDGTDGIEINLPGIHIKVPQNYLFEEKTSTKNNDIEINMPALHIKVPQESFFDNNISKDKILPDSTVNIESISTINIKIPSQDVELELVENDNTLAYPSHLIQKTEKDIMHLQATFSGNNTYVIQIGTQTLKKLNIDCNSLTIIGNGSLKNLNINSTKTKINANIQIENNININSTGFDLNGKLKGKNLNLNTTGSNIKGELDFDKIILDATGVNIDIKSKFNNFNINATSLNGTLEILNALDETGKFYIDTTGGSLKIINKNNAPIDIKNSGIINLIRE</sequence>
<feature type="transmembrane region" description="Helical" evidence="1">
    <location>
        <begin position="65"/>
        <end position="83"/>
    </location>
</feature>